<proteinExistence type="inferred from homology"/>
<evidence type="ECO:0000256" key="8">
    <source>
        <dbReference type="ARBA" id="ARBA00022842"/>
    </source>
</evidence>
<evidence type="ECO:0000256" key="3">
    <source>
        <dbReference type="ARBA" id="ARBA00022695"/>
    </source>
</evidence>
<dbReference type="SUPFAM" id="SSF81301">
    <property type="entry name" value="Nucleotidyltransferase"/>
    <property type="match status" value="1"/>
</dbReference>
<dbReference type="GO" id="GO:0160016">
    <property type="term" value="F:CCACCA tRNA nucleotidyltransferase activity"/>
    <property type="evidence" value="ECO:0007669"/>
    <property type="project" value="RHEA"/>
</dbReference>
<dbReference type="HOGENOM" id="CLU_044679_1_0_2"/>
<feature type="domain" description="CCA-adding enzyme C-terminal" evidence="15">
    <location>
        <begin position="286"/>
        <end position="430"/>
    </location>
</feature>
<feature type="binding site" evidence="12">
    <location>
        <position position="66"/>
    </location>
    <ligand>
        <name>Mg(2+)</name>
        <dbReference type="ChEBI" id="CHEBI:18420"/>
    </ligand>
</feature>
<dbReference type="Gene3D" id="1.10.1410.30">
    <property type="entry name" value="CCA tRNA nucleotidyltransferase, domain 2"/>
    <property type="match status" value="1"/>
</dbReference>
<evidence type="ECO:0000256" key="4">
    <source>
        <dbReference type="ARBA" id="ARBA00022723"/>
    </source>
</evidence>
<evidence type="ECO:0000256" key="5">
    <source>
        <dbReference type="ARBA" id="ARBA00022741"/>
    </source>
</evidence>
<dbReference type="RefSeq" id="WP_013825438.1">
    <property type="nucleotide sequence ID" value="NC_015574.1"/>
</dbReference>
<dbReference type="Pfam" id="PF09249">
    <property type="entry name" value="tRNA_NucTransf2"/>
    <property type="match status" value="1"/>
</dbReference>
<dbReference type="AlphaFoldDB" id="F6D2K2"/>
<dbReference type="SUPFAM" id="SSF81631">
    <property type="entry name" value="PAP/OAS1 substrate-binding domain"/>
    <property type="match status" value="1"/>
</dbReference>
<dbReference type="EMBL" id="CP002772">
    <property type="protein sequence ID" value="AEG17936.1"/>
    <property type="molecule type" value="Genomic_DNA"/>
</dbReference>
<comment type="function">
    <text evidence="12">Catalyzes the addition and repair of the essential 3'-terminal CCA sequence in tRNAs without using a nucleic acid template. Adds these three nucleotides in the order of C, C, and A to the tRNA nucleotide-73, using CTP and ATP as substrates and producing inorganic pyrophosphate. tRNA 3'-terminal CCA addition is required both for tRNA processing and repair. Also involved in tRNA surveillance by mediating tandem CCA addition to generate a CCACCA at the 3' terminus of unstable tRNAs. While stable tRNAs receive only 3'-terminal CCA, unstable tRNAs are marked with CCACCA and rapidly degraded.</text>
</comment>
<dbReference type="Gene3D" id="3.30.460.10">
    <property type="entry name" value="Beta Polymerase, domain 2"/>
    <property type="match status" value="1"/>
</dbReference>
<comment type="cofactor">
    <cofactor evidence="12">
        <name>Mg(2+)</name>
        <dbReference type="ChEBI" id="CHEBI:18420"/>
    </cofactor>
</comment>
<dbReference type="PANTHER" id="PTHR39643:SF1">
    <property type="entry name" value="CCA-ADDING ENZYME"/>
    <property type="match status" value="1"/>
</dbReference>
<keyword evidence="3 12" id="KW-0548">Nucleotidyltransferase</keyword>
<evidence type="ECO:0000313" key="16">
    <source>
        <dbReference type="EMBL" id="AEG17936.1"/>
    </source>
</evidence>
<dbReference type="PIRSF" id="PIRSF005335">
    <property type="entry name" value="CCA_arch"/>
    <property type="match status" value="1"/>
</dbReference>
<keyword evidence="8 12" id="KW-0460">Magnesium</keyword>
<sequence>MVDINYNAVLEDIKPTEPEKKKVKDLLDKLIHIINKLAVKEGITAEAVLVGSVAKGTWLAGKADIDLFIKFPLNTEERYLKKWGLTLGHKCIEMMNGRAEERYASHPYVTGFINGCEIDFVPCYIIADSSQLKSAVDRTIPHTEYVKRNLKPNQADEVMLLKKFMGSVGTYGSEFKVGGFSGYLCELLVLRYGSFQGVLEAARDSWKPGCIIDLENYGTAELFDDPLIAVDPVDKNRNVAAALNLQKMSEFVVAAGNFLKNPSKEYFYPKNLEFDLSLIKEEFEKRGTKTFLLTFRPPEIPADAVYPQIKKTENSMAQVVEREGFKVLGSDSWTDENEKAVILLELETWKLPRVKKHLGPFIWSKDHQERFLEKYDNCAWVEGDRWVVEVPRKYENAEYFLNDILVENKIGYLQFGKHLKEEILKNHEIIDIIEFLESGKCDDNILEFLYMYLNRSELLWR</sequence>
<dbReference type="Pfam" id="PF21133">
    <property type="entry name" value="CAA_C"/>
    <property type="match status" value="1"/>
</dbReference>
<accession>F6D2K2</accession>
<evidence type="ECO:0000259" key="13">
    <source>
        <dbReference type="Pfam" id="PF01909"/>
    </source>
</evidence>
<dbReference type="GO" id="GO:0000287">
    <property type="term" value="F:magnesium ion binding"/>
    <property type="evidence" value="ECO:0007669"/>
    <property type="project" value="UniProtKB-UniRule"/>
</dbReference>
<dbReference type="InterPro" id="IPR015329">
    <property type="entry name" value="tRNA_NucTransf2"/>
</dbReference>
<dbReference type="GO" id="GO:0004810">
    <property type="term" value="F:CCA tRNA nucleotidyltransferase activity"/>
    <property type="evidence" value="ECO:0007669"/>
    <property type="project" value="UniProtKB-UniRule"/>
</dbReference>
<dbReference type="GO" id="GO:0070733">
    <property type="term" value="F:AMPylase activity"/>
    <property type="evidence" value="ECO:0007669"/>
    <property type="project" value="UniProtKB-EC"/>
</dbReference>
<feature type="binding site" evidence="12">
    <location>
        <position position="55"/>
    </location>
    <ligand>
        <name>ATP</name>
        <dbReference type="ChEBI" id="CHEBI:30616"/>
    </ligand>
</feature>
<comment type="similarity">
    <text evidence="12">Belongs to the tRNA nucleotidyltransferase/poly(A) polymerase family. Archaeal CCA-adding enzyme subfamily.</text>
</comment>
<feature type="domain" description="Polymerase nucleotidyl transferase" evidence="13">
    <location>
        <begin position="38"/>
        <end position="140"/>
    </location>
</feature>
<dbReference type="InterPro" id="IPR006116">
    <property type="entry name" value="NT_2-5OAS_ClassI-CCAase"/>
</dbReference>
<dbReference type="EC" id="2.7.7.72" evidence="12"/>
<feature type="binding site" evidence="12">
    <location>
        <position position="52"/>
    </location>
    <ligand>
        <name>CTP</name>
        <dbReference type="ChEBI" id="CHEBI:37563"/>
    </ligand>
</feature>
<dbReference type="InterPro" id="IPR008229">
    <property type="entry name" value="CCA-adding_arc"/>
</dbReference>
<dbReference type="GO" id="GO:0042245">
    <property type="term" value="P:RNA repair"/>
    <property type="evidence" value="ECO:0007669"/>
    <property type="project" value="UniProtKB-KW"/>
</dbReference>
<dbReference type="InterPro" id="IPR048833">
    <property type="entry name" value="CAA_C"/>
</dbReference>
<dbReference type="InterPro" id="IPR042090">
    <property type="entry name" value="CCA_tRNA_nucleotrans_2"/>
</dbReference>
<dbReference type="InterPro" id="IPR043519">
    <property type="entry name" value="NT_sf"/>
</dbReference>
<evidence type="ECO:0000256" key="9">
    <source>
        <dbReference type="ARBA" id="ARBA00022884"/>
    </source>
</evidence>
<dbReference type="Gene3D" id="3.30.70.590">
    <property type="entry name" value="Poly(A) polymerase predicted RNA binding domain"/>
    <property type="match status" value="1"/>
</dbReference>
<dbReference type="InterPro" id="IPR002934">
    <property type="entry name" value="Polymerase_NTP_transf_dom"/>
</dbReference>
<evidence type="ECO:0000256" key="12">
    <source>
        <dbReference type="HAMAP-Rule" id="MF_01264"/>
    </source>
</evidence>
<feature type="binding site" evidence="12">
    <location>
        <position position="52"/>
    </location>
    <ligand>
        <name>ATP</name>
        <dbReference type="ChEBI" id="CHEBI:30616"/>
    </ligand>
</feature>
<evidence type="ECO:0000256" key="1">
    <source>
        <dbReference type="ARBA" id="ARBA00022679"/>
    </source>
</evidence>
<feature type="binding site" evidence="12">
    <location>
        <position position="171"/>
    </location>
    <ligand>
        <name>ATP</name>
        <dbReference type="ChEBI" id="CHEBI:30616"/>
    </ligand>
</feature>
<feature type="binding site" evidence="12">
    <location>
        <position position="55"/>
    </location>
    <ligand>
        <name>CTP</name>
        <dbReference type="ChEBI" id="CHEBI:37563"/>
    </ligand>
</feature>
<evidence type="ECO:0000256" key="2">
    <source>
        <dbReference type="ARBA" id="ARBA00022694"/>
    </source>
</evidence>
<keyword evidence="7 12" id="KW-0067">ATP-binding</keyword>
<dbReference type="STRING" id="868131.MSWAN_0911"/>
<dbReference type="eggNOG" id="arCOG04249">
    <property type="taxonomic scope" value="Archaea"/>
</dbReference>
<evidence type="ECO:0000256" key="7">
    <source>
        <dbReference type="ARBA" id="ARBA00022840"/>
    </source>
</evidence>
<feature type="binding site" evidence="12">
    <location>
        <position position="142"/>
    </location>
    <ligand>
        <name>CTP</name>
        <dbReference type="ChEBI" id="CHEBI:37563"/>
    </ligand>
</feature>
<dbReference type="HAMAP" id="MF_01264">
    <property type="entry name" value="CCA_arch"/>
    <property type="match status" value="1"/>
</dbReference>
<reference evidence="16 17" key="1">
    <citation type="journal article" date="2014" name="Int. J. Syst. Evol. Microbiol.">
        <title>Methanobacterium paludis sp. nov. and a novel strain of Methanobacterium lacus isolated from northern peatlands.</title>
        <authorList>
            <person name="Cadillo-Quiroz H."/>
            <person name="Brauer S.L."/>
            <person name="Goodson N."/>
            <person name="Yavitt J.B."/>
            <person name="Zinder S.H."/>
        </authorList>
    </citation>
    <scope>NUCLEOTIDE SEQUENCE [LARGE SCALE GENOMIC DNA]</scope>
    <source>
        <strain evidence="17">DSM 25820 / JCM 18151 / SWAN1</strain>
    </source>
</reference>
<feature type="binding site" evidence="12">
    <location>
        <position position="162"/>
    </location>
    <ligand>
        <name>CTP</name>
        <dbReference type="ChEBI" id="CHEBI:37563"/>
    </ligand>
</feature>
<dbReference type="NCBIfam" id="TIGR03671">
    <property type="entry name" value="cca_archaeal"/>
    <property type="match status" value="1"/>
</dbReference>
<keyword evidence="5 12" id="KW-0547">Nucleotide-binding</keyword>
<evidence type="ECO:0000313" key="17">
    <source>
        <dbReference type="Proteomes" id="UP000009231"/>
    </source>
</evidence>
<evidence type="ECO:0000256" key="10">
    <source>
        <dbReference type="ARBA" id="ARBA00047518"/>
    </source>
</evidence>
<feature type="binding site" evidence="12">
    <location>
        <position position="142"/>
    </location>
    <ligand>
        <name>ATP</name>
        <dbReference type="ChEBI" id="CHEBI:30616"/>
    </ligand>
</feature>
<comment type="subunit">
    <text evidence="12">Homodimer.</text>
</comment>
<dbReference type="InterPro" id="IPR011068">
    <property type="entry name" value="NuclTrfase_I-like_C"/>
</dbReference>
<dbReference type="KEGG" id="mew:MSWAN_0911"/>
<keyword evidence="2 12" id="KW-0819">tRNA processing</keyword>
<evidence type="ECO:0000256" key="11">
    <source>
        <dbReference type="ARBA" id="ARBA00048696"/>
    </source>
</evidence>
<dbReference type="GeneID" id="10668413"/>
<evidence type="ECO:0000259" key="14">
    <source>
        <dbReference type="Pfam" id="PF09249"/>
    </source>
</evidence>
<dbReference type="SUPFAM" id="SSF55003">
    <property type="entry name" value="PAP/Archaeal CCA-adding enzyme, C-terminal domain"/>
    <property type="match status" value="1"/>
</dbReference>
<dbReference type="GO" id="GO:0001680">
    <property type="term" value="P:tRNA 3'-terminal CCA addition"/>
    <property type="evidence" value="ECO:0007669"/>
    <property type="project" value="UniProtKB-UniRule"/>
</dbReference>
<protein>
    <recommendedName>
        <fullName evidence="12">CCA-adding enzyme</fullName>
        <ecNumber evidence="12">2.7.7.72</ecNumber>
    </recommendedName>
    <alternativeName>
        <fullName evidence="12">CCA tRNA nucleotidyltransferase</fullName>
    </alternativeName>
    <alternativeName>
        <fullName evidence="12">tRNA CCA-pyrophosphorylase</fullName>
    </alternativeName>
    <alternativeName>
        <fullName evidence="12">tRNA adenylyl-/cytidylyl- transferase</fullName>
    </alternativeName>
    <alternativeName>
        <fullName evidence="12">tRNA nucleotidyltransferase</fullName>
    </alternativeName>
    <alternativeName>
        <fullName evidence="12">tRNA-NT</fullName>
    </alternativeName>
</protein>
<comment type="catalytic activity">
    <reaction evidence="12">
        <text>a tRNA with a 3' CCA end + 2 CTP + ATP = a tRNA with a 3' CCACCA end + 3 diphosphate</text>
        <dbReference type="Rhea" id="RHEA:76235"/>
        <dbReference type="Rhea" id="RHEA-COMP:10468"/>
        <dbReference type="Rhea" id="RHEA-COMP:18655"/>
        <dbReference type="ChEBI" id="CHEBI:30616"/>
        <dbReference type="ChEBI" id="CHEBI:33019"/>
        <dbReference type="ChEBI" id="CHEBI:37563"/>
        <dbReference type="ChEBI" id="CHEBI:83071"/>
        <dbReference type="ChEBI" id="CHEBI:195187"/>
    </reaction>
</comment>
<dbReference type="GO" id="GO:0000049">
    <property type="term" value="F:tRNA binding"/>
    <property type="evidence" value="ECO:0007669"/>
    <property type="project" value="UniProtKB-UniRule"/>
</dbReference>
<comment type="catalytic activity">
    <reaction evidence="10">
        <text>O-(5'-adenylyl)-L-tyrosyl-[protein] + ATP = O-[5'-(adenylyl-(5'-&gt;3')-adenylyl)]-L-tyrosyl-[protein] + diphosphate</text>
        <dbReference type="Rhea" id="RHEA:66528"/>
        <dbReference type="Rhea" id="RHEA-COMP:13846"/>
        <dbReference type="Rhea" id="RHEA-COMP:17046"/>
        <dbReference type="ChEBI" id="CHEBI:30616"/>
        <dbReference type="ChEBI" id="CHEBI:33019"/>
        <dbReference type="ChEBI" id="CHEBI:83624"/>
        <dbReference type="ChEBI" id="CHEBI:167160"/>
    </reaction>
</comment>
<feature type="binding site" evidence="12">
    <location>
        <position position="119"/>
    </location>
    <ligand>
        <name>Mg(2+)</name>
        <dbReference type="ChEBI" id="CHEBI:18420"/>
    </ligand>
</feature>
<keyword evidence="1 12" id="KW-0808">Transferase</keyword>
<name>F6D2K2_METPW</name>
<evidence type="ECO:0000256" key="6">
    <source>
        <dbReference type="ARBA" id="ARBA00022800"/>
    </source>
</evidence>
<feature type="binding site" evidence="12">
    <location>
        <position position="171"/>
    </location>
    <ligand>
        <name>CTP</name>
        <dbReference type="ChEBI" id="CHEBI:37563"/>
    </ligand>
</feature>
<keyword evidence="9 12" id="KW-0694">RNA-binding</keyword>
<dbReference type="OrthoDB" id="7378at2157"/>
<comment type="miscellaneous">
    <text evidence="12">A single active site specifically recognizes both ATP and CTP and is responsible for their addition.</text>
</comment>
<comment type="catalytic activity">
    <reaction evidence="12">
        <text>a tRNA precursor + 2 CTP + ATP = a tRNA with a 3' CCA end + 3 diphosphate</text>
        <dbReference type="Rhea" id="RHEA:14433"/>
        <dbReference type="Rhea" id="RHEA-COMP:10465"/>
        <dbReference type="Rhea" id="RHEA-COMP:10468"/>
        <dbReference type="ChEBI" id="CHEBI:30616"/>
        <dbReference type="ChEBI" id="CHEBI:33019"/>
        <dbReference type="ChEBI" id="CHEBI:37563"/>
        <dbReference type="ChEBI" id="CHEBI:74896"/>
        <dbReference type="ChEBI" id="CHEBI:83071"/>
        <dbReference type="EC" id="2.7.7.72"/>
    </reaction>
</comment>
<keyword evidence="4 12" id="KW-0479">Metal-binding</keyword>
<dbReference type="Gene3D" id="3.30.70.1550">
    <property type="entry name" value="Archaeal tRNA CCA-adding enzyme catalytic domain"/>
    <property type="match status" value="1"/>
</dbReference>
<dbReference type="PROSITE" id="PS50152">
    <property type="entry name" value="25A_SYNTH_3"/>
    <property type="match status" value="1"/>
</dbReference>
<feature type="binding site" evidence="12">
    <location>
        <position position="64"/>
    </location>
    <ligand>
        <name>Mg(2+)</name>
        <dbReference type="ChEBI" id="CHEBI:18420"/>
    </ligand>
</feature>
<organism evidence="16 17">
    <name type="scientific">Methanobacterium paludis (strain DSM 25820 / JCM 18151 / SWAN1)</name>
    <dbReference type="NCBI Taxonomy" id="868131"/>
    <lineage>
        <taxon>Archaea</taxon>
        <taxon>Methanobacteriati</taxon>
        <taxon>Methanobacteriota</taxon>
        <taxon>Methanomada group</taxon>
        <taxon>Methanobacteria</taxon>
        <taxon>Methanobacteriales</taxon>
        <taxon>Methanobacteriaceae</taxon>
        <taxon>Methanobacterium</taxon>
    </lineage>
</organism>
<keyword evidence="17" id="KW-1185">Reference proteome</keyword>
<dbReference type="Proteomes" id="UP000009231">
    <property type="component" value="Chromosome"/>
</dbReference>
<dbReference type="CDD" id="cd05400">
    <property type="entry name" value="NT_2-5OAS_ClassI-CCAase"/>
    <property type="match status" value="1"/>
</dbReference>
<keyword evidence="6 12" id="KW-0692">RNA repair</keyword>
<evidence type="ECO:0000259" key="15">
    <source>
        <dbReference type="Pfam" id="PF21133"/>
    </source>
</evidence>
<comment type="catalytic activity">
    <reaction evidence="11">
        <text>L-tyrosyl-[protein] + ATP = O-(5'-adenylyl)-L-tyrosyl-[protein] + diphosphate</text>
        <dbReference type="Rhea" id="RHEA:54288"/>
        <dbReference type="Rhea" id="RHEA-COMP:10136"/>
        <dbReference type="Rhea" id="RHEA-COMP:13846"/>
        <dbReference type="ChEBI" id="CHEBI:30616"/>
        <dbReference type="ChEBI" id="CHEBI:33019"/>
        <dbReference type="ChEBI" id="CHEBI:46858"/>
        <dbReference type="ChEBI" id="CHEBI:83624"/>
        <dbReference type="EC" id="2.7.7.108"/>
    </reaction>
</comment>
<feature type="binding site" evidence="12">
    <location>
        <position position="162"/>
    </location>
    <ligand>
        <name>ATP</name>
        <dbReference type="ChEBI" id="CHEBI:30616"/>
    </ligand>
</feature>
<dbReference type="GO" id="GO:0005524">
    <property type="term" value="F:ATP binding"/>
    <property type="evidence" value="ECO:0007669"/>
    <property type="project" value="UniProtKB-UniRule"/>
</dbReference>
<feature type="domain" description="tRNA nucleotidyltransferase substrate binding" evidence="14">
    <location>
        <begin position="156"/>
        <end position="268"/>
    </location>
</feature>
<dbReference type="PANTHER" id="PTHR39643">
    <property type="entry name" value="CCA-ADDING ENZYME"/>
    <property type="match status" value="1"/>
</dbReference>
<gene>
    <name evidence="12" type="primary">cca</name>
    <name evidence="16" type="ordered locus">MSWAN_0911</name>
</gene>
<dbReference type="Pfam" id="PF01909">
    <property type="entry name" value="NTP_transf_2"/>
    <property type="match status" value="1"/>
</dbReference>